<organism evidence="1 2">
    <name type="scientific">Ancylostoma ceylanicum</name>
    <dbReference type="NCBI Taxonomy" id="53326"/>
    <lineage>
        <taxon>Eukaryota</taxon>
        <taxon>Metazoa</taxon>
        <taxon>Ecdysozoa</taxon>
        <taxon>Nematoda</taxon>
        <taxon>Chromadorea</taxon>
        <taxon>Rhabditida</taxon>
        <taxon>Rhabditina</taxon>
        <taxon>Rhabditomorpha</taxon>
        <taxon>Strongyloidea</taxon>
        <taxon>Ancylostomatidae</taxon>
        <taxon>Ancylostomatinae</taxon>
        <taxon>Ancylostoma</taxon>
    </lineage>
</organism>
<gene>
    <name evidence="1" type="primary">Acey_s0090.g2381</name>
    <name evidence="1" type="ORF">Y032_0090g2381</name>
</gene>
<dbReference type="AlphaFoldDB" id="A0A016TM66"/>
<keyword evidence="2" id="KW-1185">Reference proteome</keyword>
<reference evidence="2" key="1">
    <citation type="journal article" date="2015" name="Nat. Genet.">
        <title>The genome and transcriptome of the zoonotic hookworm Ancylostoma ceylanicum identify infection-specific gene families.</title>
        <authorList>
            <person name="Schwarz E.M."/>
            <person name="Hu Y."/>
            <person name="Antoshechkin I."/>
            <person name="Miller M.M."/>
            <person name="Sternberg P.W."/>
            <person name="Aroian R.V."/>
        </authorList>
    </citation>
    <scope>NUCLEOTIDE SEQUENCE</scope>
    <source>
        <strain evidence="2">HY135</strain>
    </source>
</reference>
<proteinExistence type="predicted"/>
<accession>A0A016TM66</accession>
<name>A0A016TM66_9BILA</name>
<evidence type="ECO:0000313" key="2">
    <source>
        <dbReference type="Proteomes" id="UP000024635"/>
    </source>
</evidence>
<sequence length="126" mass="13960">MEILTFESYGKFPLIDRTWDAEAFDLTKLLAYFNKNRTVTYALVPHISENVFNVSHGLIEFSTYGSTISKVAVSDNKLHHNALVSSLLRMGEAGSAIKGERWNGRNESKGISACSQQDAKSGFKAL</sequence>
<dbReference type="EMBL" id="JARK01001426">
    <property type="protein sequence ID" value="EYC04039.1"/>
    <property type="molecule type" value="Genomic_DNA"/>
</dbReference>
<dbReference type="InterPro" id="IPR042089">
    <property type="entry name" value="Peptidase_M13_dom_2"/>
</dbReference>
<protein>
    <submittedName>
        <fullName evidence="1">Uncharacterized protein</fullName>
    </submittedName>
</protein>
<dbReference type="Gene3D" id="1.10.1380.10">
    <property type="entry name" value="Neutral endopeptidase , domain2"/>
    <property type="match status" value="1"/>
</dbReference>
<evidence type="ECO:0000313" key="1">
    <source>
        <dbReference type="EMBL" id="EYC04039.1"/>
    </source>
</evidence>
<dbReference type="Proteomes" id="UP000024635">
    <property type="component" value="Unassembled WGS sequence"/>
</dbReference>
<comment type="caution">
    <text evidence="1">The sequence shown here is derived from an EMBL/GenBank/DDBJ whole genome shotgun (WGS) entry which is preliminary data.</text>
</comment>